<comment type="caution">
    <text evidence="2">The sequence shown here is derived from an EMBL/GenBank/DDBJ whole genome shotgun (WGS) entry which is preliminary data.</text>
</comment>
<dbReference type="EMBL" id="DWYY01000008">
    <property type="protein sequence ID" value="HJA91670.1"/>
    <property type="molecule type" value="Genomic_DNA"/>
</dbReference>
<dbReference type="InterPro" id="IPR058404">
    <property type="entry name" value="DUF8091"/>
</dbReference>
<accession>A0A9D2I2G6</accession>
<evidence type="ECO:0000313" key="3">
    <source>
        <dbReference type="Proteomes" id="UP000886858"/>
    </source>
</evidence>
<evidence type="ECO:0000313" key="2">
    <source>
        <dbReference type="EMBL" id="HJA91670.1"/>
    </source>
</evidence>
<name>A0A9D2I2G6_9FIRM</name>
<reference evidence="2" key="2">
    <citation type="submission" date="2021-04" db="EMBL/GenBank/DDBJ databases">
        <authorList>
            <person name="Gilroy R."/>
        </authorList>
    </citation>
    <scope>NUCLEOTIDE SEQUENCE</scope>
    <source>
        <strain evidence="2">CHK179-7159</strain>
    </source>
</reference>
<gene>
    <name evidence="2" type="ORF">H9717_00870</name>
</gene>
<dbReference type="AlphaFoldDB" id="A0A9D2I2G6"/>
<reference evidence="2" key="1">
    <citation type="journal article" date="2021" name="PeerJ">
        <title>Extensive microbial diversity within the chicken gut microbiome revealed by metagenomics and culture.</title>
        <authorList>
            <person name="Gilroy R."/>
            <person name="Ravi A."/>
            <person name="Getino M."/>
            <person name="Pursley I."/>
            <person name="Horton D.L."/>
            <person name="Alikhan N.F."/>
            <person name="Baker D."/>
            <person name="Gharbi K."/>
            <person name="Hall N."/>
            <person name="Watson M."/>
            <person name="Adriaenssens E.M."/>
            <person name="Foster-Nyarko E."/>
            <person name="Jarju S."/>
            <person name="Secka A."/>
            <person name="Antonio M."/>
            <person name="Oren A."/>
            <person name="Chaudhuri R.R."/>
            <person name="La Ragione R."/>
            <person name="Hildebrand F."/>
            <person name="Pallen M.J."/>
        </authorList>
    </citation>
    <scope>NUCLEOTIDE SEQUENCE</scope>
    <source>
        <strain evidence="2">CHK179-7159</strain>
    </source>
</reference>
<dbReference type="Pfam" id="PF26351">
    <property type="entry name" value="DUF8091"/>
    <property type="match status" value="1"/>
</dbReference>
<protein>
    <recommendedName>
        <fullName evidence="1">DUF8091 domain-containing protein</fullName>
    </recommendedName>
</protein>
<evidence type="ECO:0000259" key="1">
    <source>
        <dbReference type="Pfam" id="PF26351"/>
    </source>
</evidence>
<feature type="domain" description="DUF8091" evidence="1">
    <location>
        <begin position="30"/>
        <end position="183"/>
    </location>
</feature>
<sequence>MNDQERFIWAKEKIVGKARERNGIGTLSEKTVHAILKNYYAPDVSTHEISIGGCVADIYTGKEILEIQTRSFDRLREKLDRFLPICPVTIVYPIPHEKRLIWIDEETGELSCPRKSPLTGNVYMVFKELYRIRQYLLRDRLRLKLVLLDMEEYRLLNGWSRDKKKGSTRFDRIPTRIVEEVCIECPQDYMQFVPCDLEEPFTFREFAKKAHIRPALAQSALPILMDTGAVERVGKKGRAYLYRICEE</sequence>
<proteinExistence type="predicted"/>
<dbReference type="Proteomes" id="UP000886858">
    <property type="component" value="Unassembled WGS sequence"/>
</dbReference>
<organism evidence="2 3">
    <name type="scientific">Candidatus Eisenbergiella merdipullorum</name>
    <dbReference type="NCBI Taxonomy" id="2838553"/>
    <lineage>
        <taxon>Bacteria</taxon>
        <taxon>Bacillati</taxon>
        <taxon>Bacillota</taxon>
        <taxon>Clostridia</taxon>
        <taxon>Lachnospirales</taxon>
        <taxon>Lachnospiraceae</taxon>
        <taxon>Eisenbergiella</taxon>
    </lineage>
</organism>